<protein>
    <submittedName>
        <fullName evidence="2">2-O-methyltransferase NoeI</fullName>
        <ecNumber evidence="2">2.1.1.-</ecNumber>
    </submittedName>
</protein>
<dbReference type="AlphaFoldDB" id="A0A5C6EEX6"/>
<sequence>MQKLHRLLLSTRFSKPITRWVGAKVKKVAGAADATLDMRRVIESGKPIAILDIGSHVGETISRFREFTELPIFGFEPSPDTFERLQRRFANQANITVHPIALSNGNGTATFNLNANEQTNSLLANDTGNETILSEYTRPVASTAVQTRRLDDWLEEHLPEGDIFIKSDVQGAEGLLIEGGPLAFANRVVGFFGEAQLGPMYKGQSTLWDLNETLTKQFDFALSNIYPVYRDAGGRALQTDALWIHNRLLEA</sequence>
<name>A0A5C6EEX6_9BACT</name>
<dbReference type="Gene3D" id="3.40.50.150">
    <property type="entry name" value="Vaccinia Virus protein VP39"/>
    <property type="match status" value="1"/>
</dbReference>
<feature type="domain" description="Methyltransferase FkbM" evidence="1">
    <location>
        <begin position="52"/>
        <end position="213"/>
    </location>
</feature>
<gene>
    <name evidence="2" type="primary">noeI_2</name>
    <name evidence="2" type="ORF">Poly51_53720</name>
</gene>
<accession>A0A5C6EEX6</accession>
<dbReference type="GO" id="GO:0008171">
    <property type="term" value="F:O-methyltransferase activity"/>
    <property type="evidence" value="ECO:0007669"/>
    <property type="project" value="TreeGrafter"/>
</dbReference>
<dbReference type="PANTHER" id="PTHR36973">
    <property type="entry name" value="SLL1456 PROTEIN-RELATED"/>
    <property type="match status" value="1"/>
</dbReference>
<dbReference type="EC" id="2.1.1.-" evidence="2"/>
<dbReference type="InterPro" id="IPR006342">
    <property type="entry name" value="FkbM_mtfrase"/>
</dbReference>
<dbReference type="OrthoDB" id="276857at2"/>
<dbReference type="NCBIfam" id="TIGR01444">
    <property type="entry name" value="fkbM_fam"/>
    <property type="match status" value="1"/>
</dbReference>
<dbReference type="SUPFAM" id="SSF53335">
    <property type="entry name" value="S-adenosyl-L-methionine-dependent methyltransferases"/>
    <property type="match status" value="1"/>
</dbReference>
<evidence type="ECO:0000259" key="1">
    <source>
        <dbReference type="Pfam" id="PF05050"/>
    </source>
</evidence>
<dbReference type="EMBL" id="SJPW01000007">
    <property type="protein sequence ID" value="TWU47572.1"/>
    <property type="molecule type" value="Genomic_DNA"/>
</dbReference>
<dbReference type="Proteomes" id="UP000318288">
    <property type="component" value="Unassembled WGS sequence"/>
</dbReference>
<dbReference type="InterPro" id="IPR029063">
    <property type="entry name" value="SAM-dependent_MTases_sf"/>
</dbReference>
<dbReference type="Pfam" id="PF05050">
    <property type="entry name" value="Methyltransf_21"/>
    <property type="match status" value="1"/>
</dbReference>
<organism evidence="2 3">
    <name type="scientific">Rubripirellula tenax</name>
    <dbReference type="NCBI Taxonomy" id="2528015"/>
    <lineage>
        <taxon>Bacteria</taxon>
        <taxon>Pseudomonadati</taxon>
        <taxon>Planctomycetota</taxon>
        <taxon>Planctomycetia</taxon>
        <taxon>Pirellulales</taxon>
        <taxon>Pirellulaceae</taxon>
        <taxon>Rubripirellula</taxon>
    </lineage>
</organism>
<keyword evidence="2" id="KW-0489">Methyltransferase</keyword>
<dbReference type="PANTHER" id="PTHR36973:SF4">
    <property type="entry name" value="NODULATION PROTEIN"/>
    <property type="match status" value="1"/>
</dbReference>
<evidence type="ECO:0000313" key="2">
    <source>
        <dbReference type="EMBL" id="TWU47572.1"/>
    </source>
</evidence>
<dbReference type="RefSeq" id="WP_146461479.1">
    <property type="nucleotide sequence ID" value="NZ_SJPW01000007.1"/>
</dbReference>
<evidence type="ECO:0000313" key="3">
    <source>
        <dbReference type="Proteomes" id="UP000318288"/>
    </source>
</evidence>
<proteinExistence type="predicted"/>
<keyword evidence="3" id="KW-1185">Reference proteome</keyword>
<dbReference type="InterPro" id="IPR053188">
    <property type="entry name" value="FkbM_Methyltransferase"/>
</dbReference>
<reference evidence="2 3" key="1">
    <citation type="submission" date="2019-02" db="EMBL/GenBank/DDBJ databases">
        <title>Deep-cultivation of Planctomycetes and their phenomic and genomic characterization uncovers novel biology.</title>
        <authorList>
            <person name="Wiegand S."/>
            <person name="Jogler M."/>
            <person name="Boedeker C."/>
            <person name="Pinto D."/>
            <person name="Vollmers J."/>
            <person name="Rivas-Marin E."/>
            <person name="Kohn T."/>
            <person name="Peeters S.H."/>
            <person name="Heuer A."/>
            <person name="Rast P."/>
            <person name="Oberbeckmann S."/>
            <person name="Bunk B."/>
            <person name="Jeske O."/>
            <person name="Meyerdierks A."/>
            <person name="Storesund J.E."/>
            <person name="Kallscheuer N."/>
            <person name="Luecker S."/>
            <person name="Lage O.M."/>
            <person name="Pohl T."/>
            <person name="Merkel B.J."/>
            <person name="Hornburger P."/>
            <person name="Mueller R.-W."/>
            <person name="Bruemmer F."/>
            <person name="Labrenz M."/>
            <person name="Spormann A.M."/>
            <person name="Op Den Camp H."/>
            <person name="Overmann J."/>
            <person name="Amann R."/>
            <person name="Jetten M.S.M."/>
            <person name="Mascher T."/>
            <person name="Medema M.H."/>
            <person name="Devos D.P."/>
            <person name="Kaster A.-K."/>
            <person name="Ovreas L."/>
            <person name="Rohde M."/>
            <person name="Galperin M.Y."/>
            <person name="Jogler C."/>
        </authorList>
    </citation>
    <scope>NUCLEOTIDE SEQUENCE [LARGE SCALE GENOMIC DNA]</scope>
    <source>
        <strain evidence="2 3">Poly51</strain>
    </source>
</reference>
<comment type="caution">
    <text evidence="2">The sequence shown here is derived from an EMBL/GenBank/DDBJ whole genome shotgun (WGS) entry which is preliminary data.</text>
</comment>
<dbReference type="GO" id="GO:0032259">
    <property type="term" value="P:methylation"/>
    <property type="evidence" value="ECO:0007669"/>
    <property type="project" value="UniProtKB-KW"/>
</dbReference>
<keyword evidence="2" id="KW-0808">Transferase</keyword>